<dbReference type="HOGENOM" id="CLU_831497_0_0_1"/>
<dbReference type="Proteomes" id="UP000027730">
    <property type="component" value="Unassembled WGS sequence"/>
</dbReference>
<proteinExistence type="predicted"/>
<evidence type="ECO:0000256" key="1">
    <source>
        <dbReference type="ARBA" id="ARBA00022801"/>
    </source>
</evidence>
<evidence type="ECO:0000313" key="3">
    <source>
        <dbReference type="EMBL" id="KEQ70863.1"/>
    </source>
</evidence>
<dbReference type="Gene3D" id="3.40.50.1820">
    <property type="entry name" value="alpha/beta hydrolase"/>
    <property type="match status" value="1"/>
</dbReference>
<evidence type="ECO:0000259" key="2">
    <source>
        <dbReference type="Pfam" id="PF07859"/>
    </source>
</evidence>
<gene>
    <name evidence="3" type="ORF">M436DRAFT_65685</name>
</gene>
<feature type="domain" description="Alpha/beta hydrolase fold-3" evidence="2">
    <location>
        <begin position="50"/>
        <end position="148"/>
    </location>
</feature>
<dbReference type="Pfam" id="PF07859">
    <property type="entry name" value="Abhydrolase_3"/>
    <property type="match status" value="1"/>
</dbReference>
<dbReference type="PANTHER" id="PTHR48081">
    <property type="entry name" value="AB HYDROLASE SUPERFAMILY PROTEIN C4A8.06C"/>
    <property type="match status" value="1"/>
</dbReference>
<accession>A0A074WD15</accession>
<sequence>MTTPPLHKKHISTYKTHANTPIKLDIYRPLPTLPSHCERAHQTQHTIAIAKVYIHPYYRVLPQSNGFAVIQDVLAACHWIAENPTECGRTTSAESTRQSLDIVFAGASAGGWCTLVAALHFCAQPPDAVSQVSLKPKALLLLYSMLCLGNPRWCEPIFAAPEPMCEAAVHDHLVFAEQRIRDTEISLDYLTGIEGFAADVVNFGIEATIKKRRASEPEENNLEVLFPTDFADFKRFSAAVPTIIVHGTTDYEVPISESETLVQKIKNARNSGSNTGVVRLYPVENAEHVFDLGIDAADLHINTSDMERKGIKKEHISVLQKVLRDIRILVQEAW</sequence>
<dbReference type="GO" id="GO:0016787">
    <property type="term" value="F:hydrolase activity"/>
    <property type="evidence" value="ECO:0007669"/>
    <property type="project" value="UniProtKB-KW"/>
</dbReference>
<dbReference type="STRING" id="1043004.A0A074WD15"/>
<keyword evidence="4" id="KW-1185">Reference proteome</keyword>
<dbReference type="InterPro" id="IPR029058">
    <property type="entry name" value="AB_hydrolase_fold"/>
</dbReference>
<dbReference type="InterPro" id="IPR013094">
    <property type="entry name" value="AB_hydrolase_3"/>
</dbReference>
<dbReference type="GeneID" id="25413917"/>
<keyword evidence="1" id="KW-0378">Hydrolase</keyword>
<dbReference type="InterPro" id="IPR050300">
    <property type="entry name" value="GDXG_lipolytic_enzyme"/>
</dbReference>
<dbReference type="PANTHER" id="PTHR48081:SF3">
    <property type="entry name" value="ALPHA_BETA HYDROLASE FOLD-3 DOMAIN-CONTAINING PROTEIN"/>
    <property type="match status" value="1"/>
</dbReference>
<dbReference type="OrthoDB" id="19653at2759"/>
<name>A0A074WD15_9PEZI</name>
<dbReference type="SUPFAM" id="SSF53474">
    <property type="entry name" value="alpha/beta-Hydrolases"/>
    <property type="match status" value="1"/>
</dbReference>
<dbReference type="EMBL" id="KL584715">
    <property type="protein sequence ID" value="KEQ70863.1"/>
    <property type="molecule type" value="Genomic_DNA"/>
</dbReference>
<dbReference type="AlphaFoldDB" id="A0A074WD15"/>
<dbReference type="RefSeq" id="XP_013425212.1">
    <property type="nucleotide sequence ID" value="XM_013569758.1"/>
</dbReference>
<reference evidence="3 4" key="1">
    <citation type="journal article" date="2014" name="BMC Genomics">
        <title>Genome sequencing of four Aureobasidium pullulans varieties: biotechnological potential, stress tolerance, and description of new species.</title>
        <authorList>
            <person name="Gostin Ar C."/>
            <person name="Ohm R.A."/>
            <person name="Kogej T."/>
            <person name="Sonjak S."/>
            <person name="Turk M."/>
            <person name="Zajc J."/>
            <person name="Zalar P."/>
            <person name="Grube M."/>
            <person name="Sun H."/>
            <person name="Han J."/>
            <person name="Sharma A."/>
            <person name="Chiniquy J."/>
            <person name="Ngan C.Y."/>
            <person name="Lipzen A."/>
            <person name="Barry K."/>
            <person name="Grigoriev I.V."/>
            <person name="Gunde-Cimerman N."/>
        </authorList>
    </citation>
    <scope>NUCLEOTIDE SEQUENCE [LARGE SCALE GENOMIC DNA]</scope>
    <source>
        <strain evidence="3 4">CBS 147.97</strain>
    </source>
</reference>
<organism evidence="3 4">
    <name type="scientific">Aureobasidium namibiae CBS 147.97</name>
    <dbReference type="NCBI Taxonomy" id="1043004"/>
    <lineage>
        <taxon>Eukaryota</taxon>
        <taxon>Fungi</taxon>
        <taxon>Dikarya</taxon>
        <taxon>Ascomycota</taxon>
        <taxon>Pezizomycotina</taxon>
        <taxon>Dothideomycetes</taxon>
        <taxon>Dothideomycetidae</taxon>
        <taxon>Dothideales</taxon>
        <taxon>Saccotheciaceae</taxon>
        <taxon>Aureobasidium</taxon>
    </lineage>
</organism>
<evidence type="ECO:0000313" key="4">
    <source>
        <dbReference type="Proteomes" id="UP000027730"/>
    </source>
</evidence>
<protein>
    <recommendedName>
        <fullName evidence="2">Alpha/beta hydrolase fold-3 domain-containing protein</fullName>
    </recommendedName>
</protein>